<name>A0A7S4AQS3_9STRA</name>
<feature type="compositionally biased region" description="Acidic residues" evidence="4">
    <location>
        <begin position="82"/>
        <end position="100"/>
    </location>
</feature>
<dbReference type="InterPro" id="IPR001611">
    <property type="entry name" value="Leu-rich_rpt"/>
</dbReference>
<feature type="transmembrane region" description="Helical" evidence="5">
    <location>
        <begin position="12"/>
        <end position="31"/>
    </location>
</feature>
<dbReference type="InterPro" id="IPR032675">
    <property type="entry name" value="LRR_dom_sf"/>
</dbReference>
<feature type="compositionally biased region" description="Acidic residues" evidence="4">
    <location>
        <begin position="519"/>
        <end position="531"/>
    </location>
</feature>
<dbReference type="EMBL" id="HBIX01022752">
    <property type="protein sequence ID" value="CAE0723082.1"/>
    <property type="molecule type" value="Transcribed_RNA"/>
</dbReference>
<evidence type="ECO:0000256" key="1">
    <source>
        <dbReference type="ARBA" id="ARBA00022468"/>
    </source>
</evidence>
<protein>
    <recommendedName>
        <fullName evidence="7">WPP domain-containing protein</fullName>
    </recommendedName>
</protein>
<keyword evidence="5" id="KW-0812">Transmembrane</keyword>
<dbReference type="GO" id="GO:0005634">
    <property type="term" value="C:nucleus"/>
    <property type="evidence" value="ECO:0007669"/>
    <property type="project" value="TreeGrafter"/>
</dbReference>
<dbReference type="Gene3D" id="3.80.10.10">
    <property type="entry name" value="Ribonuclease Inhibitor"/>
    <property type="match status" value="1"/>
</dbReference>
<dbReference type="GO" id="GO:0005829">
    <property type="term" value="C:cytosol"/>
    <property type="evidence" value="ECO:0007669"/>
    <property type="project" value="TreeGrafter"/>
</dbReference>
<reference evidence="6" key="1">
    <citation type="submission" date="2021-01" db="EMBL/GenBank/DDBJ databases">
        <authorList>
            <person name="Corre E."/>
            <person name="Pelletier E."/>
            <person name="Niang G."/>
            <person name="Scheremetjew M."/>
            <person name="Finn R."/>
            <person name="Kale V."/>
            <person name="Holt S."/>
            <person name="Cochrane G."/>
            <person name="Meng A."/>
            <person name="Brown T."/>
            <person name="Cohen L."/>
        </authorList>
    </citation>
    <scope>NUCLEOTIDE SEQUENCE</scope>
    <source>
        <strain evidence="6">10249 10 AB</strain>
    </source>
</reference>
<evidence type="ECO:0000256" key="5">
    <source>
        <dbReference type="SAM" id="Phobius"/>
    </source>
</evidence>
<feature type="region of interest" description="Disordered" evidence="4">
    <location>
        <begin position="500"/>
        <end position="555"/>
    </location>
</feature>
<evidence type="ECO:0008006" key="7">
    <source>
        <dbReference type="Google" id="ProtNLM"/>
    </source>
</evidence>
<keyword evidence="5" id="KW-0472">Membrane</keyword>
<dbReference type="SMART" id="SM00368">
    <property type="entry name" value="LRR_RI"/>
    <property type="match status" value="4"/>
</dbReference>
<dbReference type="InterPro" id="IPR027038">
    <property type="entry name" value="RanGap"/>
</dbReference>
<accession>A0A7S4AQS3</accession>
<evidence type="ECO:0000256" key="2">
    <source>
        <dbReference type="ARBA" id="ARBA00022614"/>
    </source>
</evidence>
<feature type="region of interest" description="Disordered" evidence="4">
    <location>
        <begin position="69"/>
        <end position="100"/>
    </location>
</feature>
<dbReference type="GO" id="GO:0048471">
    <property type="term" value="C:perinuclear region of cytoplasm"/>
    <property type="evidence" value="ECO:0007669"/>
    <property type="project" value="TreeGrafter"/>
</dbReference>
<dbReference type="PANTHER" id="PTHR24113">
    <property type="entry name" value="RAN GTPASE-ACTIVATING PROTEIN 1"/>
    <property type="match status" value="1"/>
</dbReference>
<sequence>MRCHVMYIVSRIFTAPVFSRLFIIVTVLFLYSSQPRMIDMTSLGTNLFTYRLTAVAVVTQLLKLKKKRRRKKKRTKRQSQEEGNEEEEIKQEIADDVDNETEVIENKTQGDDSSTKEDDSTSAGATARIIVFEHLDLSGCGIGDVGAEALAIALKNHPLCIKHLDLSNNQISDEGAVALARVLGTDDEKSDDGGTTVPAGLVQTLDLSHNKELGDRGAKELARAFQEDGISNLILRSCNVRADGAACFGIALRAIGSRARSGSTPSETTIPGQQRRRLIDLSGNPLGVLSKKKKSGSKYSATALRSKATDTTKAYMNIIGKSFQKGLSSINSLSNGDYAEPDTLESDDEEDERMGANEEDDDDSRKKCGALSLALAFIEGGNERDVTKDTKSTSETGKGDTITYVELALRHCSFDTKAAEALAAVLQNSRQMYPTMKLTMDMTMNDVLEEDIIDALHGEEGYDDQLADMAEVYLDALEVMREARERALKAAKMAAARAKARADRESAWDTPPPGSRYDDDSEGGWSDDTEEEHWGHPIDDDYDRIREEDYSDDEW</sequence>
<keyword evidence="3" id="KW-0677">Repeat</keyword>
<proteinExistence type="predicted"/>
<evidence type="ECO:0000256" key="4">
    <source>
        <dbReference type="SAM" id="MobiDB-lite"/>
    </source>
</evidence>
<feature type="region of interest" description="Disordered" evidence="4">
    <location>
        <begin position="333"/>
        <end position="365"/>
    </location>
</feature>
<dbReference type="GO" id="GO:0005096">
    <property type="term" value="F:GTPase activator activity"/>
    <property type="evidence" value="ECO:0007669"/>
    <property type="project" value="UniProtKB-KW"/>
</dbReference>
<keyword evidence="5" id="KW-1133">Transmembrane helix</keyword>
<feature type="compositionally biased region" description="Acidic residues" evidence="4">
    <location>
        <begin position="339"/>
        <end position="362"/>
    </location>
</feature>
<feature type="compositionally biased region" description="Basic and acidic residues" evidence="4">
    <location>
        <begin position="532"/>
        <end position="548"/>
    </location>
</feature>
<dbReference type="GO" id="GO:0006913">
    <property type="term" value="P:nucleocytoplasmic transport"/>
    <property type="evidence" value="ECO:0007669"/>
    <property type="project" value="TreeGrafter"/>
</dbReference>
<dbReference type="PANTHER" id="PTHR24113:SF12">
    <property type="entry name" value="RAN GTPASE-ACTIVATING PROTEIN 1"/>
    <property type="match status" value="1"/>
</dbReference>
<keyword evidence="2" id="KW-0433">Leucine-rich repeat</keyword>
<evidence type="ECO:0000313" key="6">
    <source>
        <dbReference type="EMBL" id="CAE0723082.1"/>
    </source>
</evidence>
<dbReference type="Pfam" id="PF13516">
    <property type="entry name" value="LRR_6"/>
    <property type="match status" value="3"/>
</dbReference>
<organism evidence="6">
    <name type="scientific">Pseudo-nitzschia australis</name>
    <dbReference type="NCBI Taxonomy" id="44445"/>
    <lineage>
        <taxon>Eukaryota</taxon>
        <taxon>Sar</taxon>
        <taxon>Stramenopiles</taxon>
        <taxon>Ochrophyta</taxon>
        <taxon>Bacillariophyta</taxon>
        <taxon>Bacillariophyceae</taxon>
        <taxon>Bacillariophycidae</taxon>
        <taxon>Bacillariales</taxon>
        <taxon>Bacillariaceae</taxon>
        <taxon>Pseudo-nitzschia</taxon>
    </lineage>
</organism>
<dbReference type="GO" id="GO:0031267">
    <property type="term" value="F:small GTPase binding"/>
    <property type="evidence" value="ECO:0007669"/>
    <property type="project" value="TreeGrafter"/>
</dbReference>
<dbReference type="SUPFAM" id="SSF52047">
    <property type="entry name" value="RNI-like"/>
    <property type="match status" value="1"/>
</dbReference>
<gene>
    <name evidence="6" type="ORF">PAUS00366_LOCUS15838</name>
</gene>
<evidence type="ECO:0000256" key="3">
    <source>
        <dbReference type="ARBA" id="ARBA00022737"/>
    </source>
</evidence>
<keyword evidence="1" id="KW-0343">GTPase activation</keyword>
<dbReference type="AlphaFoldDB" id="A0A7S4AQS3"/>